<accession>A0AAV6WJV5</accession>
<evidence type="ECO:0000313" key="3">
    <source>
        <dbReference type="Proteomes" id="UP000826271"/>
    </source>
</evidence>
<organism evidence="2 3">
    <name type="scientific">Buddleja alternifolia</name>
    <dbReference type="NCBI Taxonomy" id="168488"/>
    <lineage>
        <taxon>Eukaryota</taxon>
        <taxon>Viridiplantae</taxon>
        <taxon>Streptophyta</taxon>
        <taxon>Embryophyta</taxon>
        <taxon>Tracheophyta</taxon>
        <taxon>Spermatophyta</taxon>
        <taxon>Magnoliopsida</taxon>
        <taxon>eudicotyledons</taxon>
        <taxon>Gunneridae</taxon>
        <taxon>Pentapetalae</taxon>
        <taxon>asterids</taxon>
        <taxon>lamiids</taxon>
        <taxon>Lamiales</taxon>
        <taxon>Scrophulariaceae</taxon>
        <taxon>Buddlejeae</taxon>
        <taxon>Buddleja</taxon>
    </lineage>
</organism>
<gene>
    <name evidence="1" type="ORF">BUALT_Bualt14G0118600</name>
    <name evidence="2" type="ORF">BUALT_Bualt14G0119000</name>
</gene>
<evidence type="ECO:0000313" key="1">
    <source>
        <dbReference type="EMBL" id="KAG8370454.1"/>
    </source>
</evidence>
<keyword evidence="3" id="KW-1185">Reference proteome</keyword>
<evidence type="ECO:0000313" key="2">
    <source>
        <dbReference type="EMBL" id="KAG8370458.1"/>
    </source>
</evidence>
<reference evidence="2" key="1">
    <citation type="submission" date="2019-10" db="EMBL/GenBank/DDBJ databases">
        <authorList>
            <person name="Zhang R."/>
            <person name="Pan Y."/>
            <person name="Wang J."/>
            <person name="Ma R."/>
            <person name="Yu S."/>
        </authorList>
    </citation>
    <scope>NUCLEOTIDE SEQUENCE</scope>
    <source>
        <strain evidence="2">LA-IB0</strain>
        <tissue evidence="2">Leaf</tissue>
    </source>
</reference>
<proteinExistence type="predicted"/>
<dbReference type="EMBL" id="WHWC01000014">
    <property type="protein sequence ID" value="KAG8370454.1"/>
    <property type="molecule type" value="Genomic_DNA"/>
</dbReference>
<sequence length="110" mass="12507">MAHQADLVKIGMEGFAIIDEYFVKRGTKPYPPQKSRAPQNRAPIIQRNVAAKRPQPINHYVYQPTASHVYHETIASATEAIVVTNHETAMVREGSLFMDFPRRTPSRKAY</sequence>
<dbReference type="PANTHER" id="PTHR33484">
    <property type="entry name" value="BNAC07G33360D PROTEIN"/>
    <property type="match status" value="1"/>
</dbReference>
<protein>
    <submittedName>
        <fullName evidence="2">Uncharacterized protein</fullName>
    </submittedName>
</protein>
<comment type="caution">
    <text evidence="2">The sequence shown here is derived from an EMBL/GenBank/DDBJ whole genome shotgun (WGS) entry which is preliminary data.</text>
</comment>
<dbReference type="EMBL" id="WHWC01000014">
    <property type="protein sequence ID" value="KAG8370458.1"/>
    <property type="molecule type" value="Genomic_DNA"/>
</dbReference>
<dbReference type="Proteomes" id="UP000826271">
    <property type="component" value="Unassembled WGS sequence"/>
</dbReference>
<name>A0AAV6WJV5_9LAMI</name>
<dbReference type="AlphaFoldDB" id="A0AAV6WJV5"/>